<organism evidence="1 2">
    <name type="scientific">Megaselia scalaris</name>
    <name type="common">Humpbacked fly</name>
    <name type="synonym">Phora scalaris</name>
    <dbReference type="NCBI Taxonomy" id="36166"/>
    <lineage>
        <taxon>Eukaryota</taxon>
        <taxon>Metazoa</taxon>
        <taxon>Ecdysozoa</taxon>
        <taxon>Arthropoda</taxon>
        <taxon>Hexapoda</taxon>
        <taxon>Insecta</taxon>
        <taxon>Pterygota</taxon>
        <taxon>Neoptera</taxon>
        <taxon>Endopterygota</taxon>
        <taxon>Diptera</taxon>
        <taxon>Brachycera</taxon>
        <taxon>Muscomorpha</taxon>
        <taxon>Platypezoidea</taxon>
        <taxon>Phoridae</taxon>
        <taxon>Megaseliini</taxon>
        <taxon>Megaselia</taxon>
    </lineage>
</organism>
<dbReference type="InterPro" id="IPR029044">
    <property type="entry name" value="Nucleotide-diphossugar_trans"/>
</dbReference>
<evidence type="ECO:0000313" key="2">
    <source>
        <dbReference type="Proteomes" id="UP000015102"/>
    </source>
</evidence>
<sequence length="111" mass="12636">CSIENTISFFVVEQTDFNSKHITSYIENLLSKGEKDVNPRDSVWSGFDGSHKKCSGSDYNIHEGTKASVIITYFNETQVNLFNTILSVVKKTNRKYLAEIIIIDDCSYNEK</sequence>
<reference evidence="1" key="2">
    <citation type="submission" date="2015-06" db="UniProtKB">
        <authorList>
            <consortium name="EnsemblMetazoa"/>
        </authorList>
    </citation>
    <scope>IDENTIFICATION</scope>
</reference>
<accession>T1GP69</accession>
<dbReference type="Proteomes" id="UP000015102">
    <property type="component" value="Unassembled WGS sequence"/>
</dbReference>
<dbReference type="EnsemblMetazoa" id="MESCA005386-RA">
    <property type="protein sequence ID" value="MESCA005386-PA"/>
    <property type="gene ID" value="MESCA005386"/>
</dbReference>
<dbReference type="Gene3D" id="3.90.550.10">
    <property type="entry name" value="Spore Coat Polysaccharide Biosynthesis Protein SpsA, Chain A"/>
    <property type="match status" value="1"/>
</dbReference>
<name>T1GP69_MEGSC</name>
<keyword evidence="2" id="KW-1185">Reference proteome</keyword>
<protein>
    <submittedName>
        <fullName evidence="1">Uncharacterized protein</fullName>
    </submittedName>
</protein>
<dbReference type="HOGENOM" id="CLU_2164699_0_0_1"/>
<dbReference type="AlphaFoldDB" id="T1GP69"/>
<dbReference type="EMBL" id="CAQQ02128945">
    <property type="status" value="NOT_ANNOTATED_CDS"/>
    <property type="molecule type" value="Genomic_DNA"/>
</dbReference>
<reference evidence="2" key="1">
    <citation type="submission" date="2013-02" db="EMBL/GenBank/DDBJ databases">
        <authorList>
            <person name="Hughes D."/>
        </authorList>
    </citation>
    <scope>NUCLEOTIDE SEQUENCE</scope>
    <source>
        <strain>Durham</strain>
        <strain evidence="2">NC isolate 2 -- Noor lab</strain>
    </source>
</reference>
<evidence type="ECO:0000313" key="1">
    <source>
        <dbReference type="EnsemblMetazoa" id="MESCA005386-PA"/>
    </source>
</evidence>
<proteinExistence type="predicted"/>